<organism evidence="2 3">
    <name type="scientific">Actinomadura gamaensis</name>
    <dbReference type="NCBI Taxonomy" id="1763541"/>
    <lineage>
        <taxon>Bacteria</taxon>
        <taxon>Bacillati</taxon>
        <taxon>Actinomycetota</taxon>
        <taxon>Actinomycetes</taxon>
        <taxon>Streptosporangiales</taxon>
        <taxon>Thermomonosporaceae</taxon>
        <taxon>Actinomadura</taxon>
    </lineage>
</organism>
<dbReference type="Gene3D" id="2.30.110.10">
    <property type="entry name" value="Electron Transport, Fmn-binding Protein, Chain A"/>
    <property type="match status" value="1"/>
</dbReference>
<protein>
    <submittedName>
        <fullName evidence="2">Pyridoxamine 5'-phosphate oxidase family protein</fullName>
    </submittedName>
</protein>
<dbReference type="InterPro" id="IPR012349">
    <property type="entry name" value="Split_barrel_FMN-bd"/>
</dbReference>
<comment type="caution">
    <text evidence="2">The sequence shown here is derived from an EMBL/GenBank/DDBJ whole genome shotgun (WGS) entry which is preliminary data.</text>
</comment>
<name>A0ABV9U110_9ACTN</name>
<dbReference type="InterPro" id="IPR011576">
    <property type="entry name" value="Pyridox_Oxase_N"/>
</dbReference>
<accession>A0ABV9U110</accession>
<keyword evidence="3" id="KW-1185">Reference proteome</keyword>
<dbReference type="SUPFAM" id="SSF50475">
    <property type="entry name" value="FMN-binding split barrel"/>
    <property type="match status" value="1"/>
</dbReference>
<feature type="domain" description="Pyridoxamine 5'-phosphate oxidase N-terminal" evidence="1">
    <location>
        <begin position="35"/>
        <end position="152"/>
    </location>
</feature>
<evidence type="ECO:0000313" key="2">
    <source>
        <dbReference type="EMBL" id="MFC4909218.1"/>
    </source>
</evidence>
<dbReference type="RefSeq" id="WP_378256563.1">
    <property type="nucleotide sequence ID" value="NZ_JBHSIT010000005.1"/>
</dbReference>
<dbReference type="EMBL" id="JBHSIT010000005">
    <property type="protein sequence ID" value="MFC4909218.1"/>
    <property type="molecule type" value="Genomic_DNA"/>
</dbReference>
<gene>
    <name evidence="2" type="ORF">ACFPCY_17990</name>
</gene>
<dbReference type="Proteomes" id="UP001595872">
    <property type="component" value="Unassembled WGS sequence"/>
</dbReference>
<reference evidence="3" key="1">
    <citation type="journal article" date="2019" name="Int. J. Syst. Evol. Microbiol.">
        <title>The Global Catalogue of Microorganisms (GCM) 10K type strain sequencing project: providing services to taxonomists for standard genome sequencing and annotation.</title>
        <authorList>
            <consortium name="The Broad Institute Genomics Platform"/>
            <consortium name="The Broad Institute Genome Sequencing Center for Infectious Disease"/>
            <person name="Wu L."/>
            <person name="Ma J."/>
        </authorList>
    </citation>
    <scope>NUCLEOTIDE SEQUENCE [LARGE SCALE GENOMIC DNA]</scope>
    <source>
        <strain evidence="3">KLKA75</strain>
    </source>
</reference>
<evidence type="ECO:0000259" key="1">
    <source>
        <dbReference type="Pfam" id="PF01243"/>
    </source>
</evidence>
<sequence length="172" mass="17835">MLAEPVEATDLNIYGDGKLSWSLVAEALAAGLPLSETPVFLGTVGPDGRPHSAGIGAVESEGRMYFTSGPGTRKSQRLEANPACTLSARLPGVDLVLEGDAARTTDHAEIARVAALYAAGGWPAEADGDAITAPYSAQSAGPGPWHLYRFTVRAAVGVALAEPFGATRWRFA</sequence>
<dbReference type="Pfam" id="PF01243">
    <property type="entry name" value="PNPOx_N"/>
    <property type="match status" value="1"/>
</dbReference>
<proteinExistence type="predicted"/>
<evidence type="ECO:0000313" key="3">
    <source>
        <dbReference type="Proteomes" id="UP001595872"/>
    </source>
</evidence>